<dbReference type="PANTHER" id="PTHR24421:SF10">
    <property type="entry name" value="NITRATE_NITRITE SENSOR PROTEIN NARQ"/>
    <property type="match status" value="1"/>
</dbReference>
<evidence type="ECO:0000313" key="13">
    <source>
        <dbReference type="EMBL" id="SEA95272.1"/>
    </source>
</evidence>
<dbReference type="Gene3D" id="3.30.565.10">
    <property type="entry name" value="Histidine kinase-like ATPase, C-terminal domain"/>
    <property type="match status" value="1"/>
</dbReference>
<evidence type="ECO:0000256" key="4">
    <source>
        <dbReference type="ARBA" id="ARBA00022679"/>
    </source>
</evidence>
<dbReference type="RefSeq" id="WP_089764103.1">
    <property type="nucleotide sequence ID" value="NZ_BKAT01000043.1"/>
</dbReference>
<evidence type="ECO:0000256" key="1">
    <source>
        <dbReference type="ARBA" id="ARBA00000085"/>
    </source>
</evidence>
<reference evidence="14" key="1">
    <citation type="submission" date="2016-10" db="EMBL/GenBank/DDBJ databases">
        <authorList>
            <person name="Varghese N."/>
            <person name="Submissions S."/>
        </authorList>
    </citation>
    <scope>NUCLEOTIDE SEQUENCE [LARGE SCALE GENOMIC DNA]</scope>
    <source>
        <strain evidence="14">DSM 23920</strain>
    </source>
</reference>
<dbReference type="AlphaFoldDB" id="A0A1H4FFN3"/>
<evidence type="ECO:0000256" key="3">
    <source>
        <dbReference type="ARBA" id="ARBA00022553"/>
    </source>
</evidence>
<accession>A0A1H4FFN3</accession>
<evidence type="ECO:0000256" key="5">
    <source>
        <dbReference type="ARBA" id="ARBA00022741"/>
    </source>
</evidence>
<keyword evidence="14" id="KW-1185">Reference proteome</keyword>
<feature type="repeat" description="TPR" evidence="9">
    <location>
        <begin position="243"/>
        <end position="276"/>
    </location>
</feature>
<feature type="repeat" description="TPR" evidence="9">
    <location>
        <begin position="123"/>
        <end position="156"/>
    </location>
</feature>
<feature type="coiled-coil region" evidence="10">
    <location>
        <begin position="331"/>
        <end position="398"/>
    </location>
</feature>
<evidence type="ECO:0000313" key="14">
    <source>
        <dbReference type="Proteomes" id="UP000199656"/>
    </source>
</evidence>
<keyword evidence="5" id="KW-0547">Nucleotide-binding</keyword>
<keyword evidence="11" id="KW-0812">Transmembrane</keyword>
<name>A0A1H4FFN3_9BACT</name>
<feature type="domain" description="Histidine kinase" evidence="12">
    <location>
        <begin position="563"/>
        <end position="651"/>
    </location>
</feature>
<dbReference type="InterPro" id="IPR036890">
    <property type="entry name" value="HATPase_C_sf"/>
</dbReference>
<dbReference type="GO" id="GO:0046983">
    <property type="term" value="F:protein dimerization activity"/>
    <property type="evidence" value="ECO:0007669"/>
    <property type="project" value="InterPro"/>
</dbReference>
<dbReference type="Pfam" id="PF17874">
    <property type="entry name" value="TPR_MalT"/>
    <property type="match status" value="1"/>
</dbReference>
<dbReference type="Pfam" id="PF02518">
    <property type="entry name" value="HATPase_c"/>
    <property type="match status" value="1"/>
</dbReference>
<evidence type="ECO:0000256" key="2">
    <source>
        <dbReference type="ARBA" id="ARBA00012438"/>
    </source>
</evidence>
<dbReference type="Gene3D" id="1.25.40.10">
    <property type="entry name" value="Tetratricopeptide repeat domain"/>
    <property type="match status" value="2"/>
</dbReference>
<proteinExistence type="predicted"/>
<dbReference type="SMART" id="SM00028">
    <property type="entry name" value="TPR"/>
    <property type="match status" value="5"/>
</dbReference>
<evidence type="ECO:0000256" key="8">
    <source>
        <dbReference type="ARBA" id="ARBA00023012"/>
    </source>
</evidence>
<keyword evidence="11" id="KW-0472">Membrane</keyword>
<dbReference type="InterPro" id="IPR011712">
    <property type="entry name" value="Sig_transdc_His_kin_sub3_dim/P"/>
</dbReference>
<evidence type="ECO:0000256" key="11">
    <source>
        <dbReference type="SAM" id="Phobius"/>
    </source>
</evidence>
<dbReference type="Gene3D" id="1.20.5.1930">
    <property type="match status" value="1"/>
</dbReference>
<protein>
    <recommendedName>
        <fullName evidence="2">histidine kinase</fullName>
        <ecNumber evidence="2">2.7.13.3</ecNumber>
    </recommendedName>
</protein>
<dbReference type="PANTHER" id="PTHR24421">
    <property type="entry name" value="NITRATE/NITRITE SENSOR PROTEIN NARX-RELATED"/>
    <property type="match status" value="1"/>
</dbReference>
<evidence type="ECO:0000256" key="6">
    <source>
        <dbReference type="ARBA" id="ARBA00022777"/>
    </source>
</evidence>
<organism evidence="13 14">
    <name type="scientific">Chitinophaga terrae</name>
    <name type="common">ex Kim and Jung 2007</name>
    <dbReference type="NCBI Taxonomy" id="408074"/>
    <lineage>
        <taxon>Bacteria</taxon>
        <taxon>Pseudomonadati</taxon>
        <taxon>Bacteroidota</taxon>
        <taxon>Chitinophagia</taxon>
        <taxon>Chitinophagales</taxon>
        <taxon>Chitinophagaceae</taxon>
        <taxon>Chitinophaga</taxon>
    </lineage>
</organism>
<comment type="catalytic activity">
    <reaction evidence="1">
        <text>ATP + protein L-histidine = ADP + protein N-phospho-L-histidine.</text>
        <dbReference type="EC" id="2.7.13.3"/>
    </reaction>
</comment>
<dbReference type="InterPro" id="IPR050482">
    <property type="entry name" value="Sensor_HK_TwoCompSys"/>
</dbReference>
<keyword evidence="8" id="KW-0902">Two-component regulatory system</keyword>
<dbReference type="CDD" id="cd16917">
    <property type="entry name" value="HATPase_UhpB-NarQ-NarX-like"/>
    <property type="match status" value="1"/>
</dbReference>
<dbReference type="OrthoDB" id="617348at2"/>
<dbReference type="InterPro" id="IPR019734">
    <property type="entry name" value="TPR_rpt"/>
</dbReference>
<gene>
    <name evidence="13" type="ORF">SAMN05660909_04315</name>
</gene>
<dbReference type="Pfam" id="PF13181">
    <property type="entry name" value="TPR_8"/>
    <property type="match status" value="1"/>
</dbReference>
<feature type="transmembrane region" description="Helical" evidence="11">
    <location>
        <begin position="400"/>
        <end position="420"/>
    </location>
</feature>
<dbReference type="Pfam" id="PF07730">
    <property type="entry name" value="HisKA_3"/>
    <property type="match status" value="1"/>
</dbReference>
<dbReference type="InterPro" id="IPR003594">
    <property type="entry name" value="HATPase_dom"/>
</dbReference>
<keyword evidence="9" id="KW-0802">TPR repeat</keyword>
<dbReference type="GO" id="GO:0016020">
    <property type="term" value="C:membrane"/>
    <property type="evidence" value="ECO:0007669"/>
    <property type="project" value="InterPro"/>
</dbReference>
<evidence type="ECO:0000256" key="7">
    <source>
        <dbReference type="ARBA" id="ARBA00022840"/>
    </source>
</evidence>
<dbReference type="SMART" id="SM00387">
    <property type="entry name" value="HATPase_c"/>
    <property type="match status" value="1"/>
</dbReference>
<dbReference type="EC" id="2.7.13.3" evidence="2"/>
<evidence type="ECO:0000256" key="10">
    <source>
        <dbReference type="SAM" id="Coils"/>
    </source>
</evidence>
<dbReference type="GO" id="GO:0005524">
    <property type="term" value="F:ATP binding"/>
    <property type="evidence" value="ECO:0007669"/>
    <property type="project" value="UniProtKB-KW"/>
</dbReference>
<keyword evidence="11" id="KW-1133">Transmembrane helix</keyword>
<dbReference type="GO" id="GO:0000155">
    <property type="term" value="F:phosphorelay sensor kinase activity"/>
    <property type="evidence" value="ECO:0007669"/>
    <property type="project" value="InterPro"/>
</dbReference>
<dbReference type="EMBL" id="FNRL01000024">
    <property type="protein sequence ID" value="SEA95272.1"/>
    <property type="molecule type" value="Genomic_DNA"/>
</dbReference>
<dbReference type="PROSITE" id="PS50005">
    <property type="entry name" value="TPR"/>
    <property type="match status" value="2"/>
</dbReference>
<keyword evidence="4" id="KW-0808">Transferase</keyword>
<evidence type="ECO:0000259" key="12">
    <source>
        <dbReference type="PROSITE" id="PS50109"/>
    </source>
</evidence>
<dbReference type="InterPro" id="IPR005467">
    <property type="entry name" value="His_kinase_dom"/>
</dbReference>
<sequence>MWRIVFLTIHSWLWTSQPAKVPVLSYSDSLLLVMQQKPADSNTVNACYAYGLSVLPEEISKAAQAFKRGLNVSIALNYRKGIADFACHYMYIQDVKGEYMASLKLLEKAISIYDSLGLHSDRATAICYKGMEYQQMGNYPAAAEAYLEALKLSEQLDDQSISGLVINRLATVFIALGDYEKGYHYASRAYDSGRKSGNLRRMALALVNMGNSKNYSGDFPAANRLYDKALAISRQTDDSLLVLSALTSRARVYTNQQHHQQAIEAYQKAMQLWPIPDAENQLVLYLGYAKALYSSGQYRQANTYLDKALTLARQCHSSDLLKQAYLAASDNQAAQKNYKEALALRQLYEQLNDSLTGINSRKMVQQLELQYQSEKKDRDLAEQQLLLAKKDLQLQQQNTWIGIFLSGLIFLVIAGYLVWYRFRQKSYRQRQHLQMLKAERTVEILEAMMKGEEKERKRLSRELHDGVGGLLSAVKMHFCAFRNERDWLHENESYNHALQMLDEAIIEVRKTAHNLAPDQLSRLGLANALELFCKNASHSRQLQISFYTNGEIRQLKSSFELSIYRIVQELVNNIIKHAQATEALVQVTQHQHLLTITVEDNGVGFEQSTHPHRGIGLKNLEERIRSLNGQLTITAIPGHGTTVYIEFNTSATQPIQLQPVF</sequence>
<evidence type="ECO:0000256" key="9">
    <source>
        <dbReference type="PROSITE-ProRule" id="PRU00339"/>
    </source>
</evidence>
<dbReference type="SUPFAM" id="SSF55874">
    <property type="entry name" value="ATPase domain of HSP90 chaperone/DNA topoisomerase II/histidine kinase"/>
    <property type="match status" value="1"/>
</dbReference>
<dbReference type="InterPro" id="IPR041617">
    <property type="entry name" value="TPR_MalT"/>
</dbReference>
<dbReference type="STRING" id="408074.SAMN05660909_04315"/>
<dbReference type="Proteomes" id="UP000199656">
    <property type="component" value="Unassembled WGS sequence"/>
</dbReference>
<dbReference type="SUPFAM" id="SSF48452">
    <property type="entry name" value="TPR-like"/>
    <property type="match status" value="2"/>
</dbReference>
<keyword evidence="7" id="KW-0067">ATP-binding</keyword>
<dbReference type="PROSITE" id="PS50109">
    <property type="entry name" value="HIS_KIN"/>
    <property type="match status" value="1"/>
</dbReference>
<keyword evidence="3" id="KW-0597">Phosphoprotein</keyword>
<keyword evidence="10" id="KW-0175">Coiled coil</keyword>
<keyword evidence="6" id="KW-0418">Kinase</keyword>
<dbReference type="InterPro" id="IPR011990">
    <property type="entry name" value="TPR-like_helical_dom_sf"/>
</dbReference>
<feature type="coiled-coil region" evidence="10">
    <location>
        <begin position="435"/>
        <end position="462"/>
    </location>
</feature>